<evidence type="ECO:0000256" key="3">
    <source>
        <dbReference type="ARBA" id="ARBA00022723"/>
    </source>
</evidence>
<evidence type="ECO:0000256" key="6">
    <source>
        <dbReference type="HAMAP-Rule" id="MF_01871"/>
    </source>
</evidence>
<dbReference type="Pfam" id="PF10070">
    <property type="entry name" value="DabA"/>
    <property type="match status" value="1"/>
</dbReference>
<feature type="binding site" evidence="6">
    <location>
        <position position="336"/>
    </location>
    <ligand>
        <name>Zn(2+)</name>
        <dbReference type="ChEBI" id="CHEBI:29105"/>
    </ligand>
</feature>
<gene>
    <name evidence="6" type="primary">dabA</name>
    <name evidence="7" type="ORF">OCH239_18795</name>
</gene>
<comment type="caution">
    <text evidence="7">The sequence shown here is derived from an EMBL/GenBank/DDBJ whole genome shotgun (WGS) entry which is preliminary data.</text>
</comment>
<evidence type="ECO:0000256" key="4">
    <source>
        <dbReference type="ARBA" id="ARBA00022833"/>
    </source>
</evidence>
<keyword evidence="8" id="KW-1185">Reference proteome</keyword>
<dbReference type="GO" id="GO:0008270">
    <property type="term" value="F:zinc ion binding"/>
    <property type="evidence" value="ECO:0007669"/>
    <property type="project" value="UniProtKB-UniRule"/>
</dbReference>
<dbReference type="GO" id="GO:0005886">
    <property type="term" value="C:plasma membrane"/>
    <property type="evidence" value="ECO:0007669"/>
    <property type="project" value="UniProtKB-SubCell"/>
</dbReference>
<comment type="similarity">
    <text evidence="6">Belongs to the inorganic carbon transporter (TC 9.A.2) DabA family.</text>
</comment>
<dbReference type="RefSeq" id="WP_051489684.1">
    <property type="nucleotide sequence ID" value="NZ_JALZ01000064.1"/>
</dbReference>
<evidence type="ECO:0000313" key="8">
    <source>
        <dbReference type="Proteomes" id="UP000022447"/>
    </source>
</evidence>
<proteinExistence type="inferred from homology"/>
<protein>
    <recommendedName>
        <fullName evidence="6">Probable inorganic carbon transporter subunit DabA</fullName>
    </recommendedName>
</protein>
<comment type="subunit">
    <text evidence="6">Forms a complex with DabB.</text>
</comment>
<dbReference type="PANTHER" id="PTHR38344:SF1">
    <property type="entry name" value="INORGANIC CARBON TRANSPORTER SUBUNIT DABA-RELATED"/>
    <property type="match status" value="1"/>
</dbReference>
<comment type="function">
    <text evidence="6">Part of an energy-coupled inorganic carbon pump.</text>
</comment>
<keyword evidence="1 6" id="KW-0813">Transport</keyword>
<comment type="subcellular location">
    <subcellularLocation>
        <location evidence="6">Cell membrane</location>
        <topology evidence="6">Peripheral membrane protein</topology>
    </subcellularLocation>
</comment>
<keyword evidence="3 6" id="KW-0479">Metal-binding</keyword>
<evidence type="ECO:0000313" key="7">
    <source>
        <dbReference type="EMBL" id="ETX11985.1"/>
    </source>
</evidence>
<dbReference type="InterPro" id="IPR018752">
    <property type="entry name" value="DabA"/>
</dbReference>
<name>X7E829_9RHOB</name>
<accession>X7E829</accession>
<dbReference type="AlphaFoldDB" id="X7E829"/>
<dbReference type="PATRIC" id="fig|1449350.3.peg.4127"/>
<keyword evidence="2 6" id="KW-1003">Cell membrane</keyword>
<dbReference type="EMBL" id="JALZ01000064">
    <property type="protein sequence ID" value="ETX11985.1"/>
    <property type="molecule type" value="Genomic_DNA"/>
</dbReference>
<keyword evidence="4 6" id="KW-0862">Zinc</keyword>
<feature type="binding site" evidence="6">
    <location>
        <position position="334"/>
    </location>
    <ligand>
        <name>Zn(2+)</name>
        <dbReference type="ChEBI" id="CHEBI:29105"/>
    </ligand>
</feature>
<keyword evidence="5 6" id="KW-0472">Membrane</keyword>
<feature type="binding site" evidence="6">
    <location>
        <position position="490"/>
    </location>
    <ligand>
        <name>Zn(2+)</name>
        <dbReference type="ChEBI" id="CHEBI:29105"/>
    </ligand>
</feature>
<dbReference type="OrthoDB" id="9805101at2"/>
<reference evidence="7 8" key="1">
    <citation type="submission" date="2014-01" db="EMBL/GenBank/DDBJ databases">
        <title>Roseivivax halodurans JCM 10272 Genome Sequencing.</title>
        <authorList>
            <person name="Lai Q."/>
            <person name="Li G."/>
            <person name="Shao Z."/>
        </authorList>
    </citation>
    <scope>NUCLEOTIDE SEQUENCE [LARGE SCALE GENOMIC DNA]</scope>
    <source>
        <strain evidence="7 8">JCM 10272</strain>
    </source>
</reference>
<sequence>MFIQHQDFSPDLLALIGAAEQSIRRVAPLFPLDRAVAVNPFHGMIDEPIATAAARLERAVGIRIFPERALCRSRIASGELVRADIITALAEVAPESGLTDGDILAAADREVTPTHALATVAELAAGASGTDWPGLVSERIGAWAQGYFDEGQALWSSPARDGVWVSWRDWAMHDLTPEIHGLTGFAASVAGTQQNHWRALGDACVALGIDHAAAPSVFHRLLCDLCGWAGLGRYRLWQAELEDSRDSTLSELLTIRLIWEQALHATYARAVSANWDKTIEAHRQPVVPTREHQIDATLLRAVEHASARRLDARLRNKETQHVAEVRPEAQLVFCIDVRSERMRRAIESLSPTIQTVGAAGFFGLPLAHRASASAITETRGPAILAPSLASTDHQPEAEDRRIIGRLGRAVARFSRAAVASFAFVEAAGPLRLGPLLDASLTRGRQVTPHGPAPRLTLAPDSDTALDAAEDALRGMGLTRAFAPLVVFVGHEARVTNDAQARLLQCGACGGHDGAANARVLARLLNETPIRRGLAARGISIPADTVFMAGLHDTTGDTVTHFVCDPVGDRYAQPVTSLTRVLDQAGELVRTERSLRFPDVSVQEELCERGGDWSQTRAEWGLANCSWFIAAPRGATRNLNLDGRAFLHDYDPARDPDGSWLTDILSGPVLVAAWINLQYYGARVAPDAFGGGNKLLQNVVGGFGVTDGISGQLRGGPSDQSLSDGRRFVHEPLRLQVRIATSRSMMERALSKSPIVRTMASNNWIGLATMDET</sequence>
<evidence type="ECO:0000256" key="1">
    <source>
        <dbReference type="ARBA" id="ARBA00022448"/>
    </source>
</evidence>
<feature type="binding site" evidence="6">
    <location>
        <position position="505"/>
    </location>
    <ligand>
        <name>Zn(2+)</name>
        <dbReference type="ChEBI" id="CHEBI:29105"/>
    </ligand>
</feature>
<dbReference type="HAMAP" id="MF_01871">
    <property type="entry name" value="DabA"/>
    <property type="match status" value="1"/>
</dbReference>
<dbReference type="PANTHER" id="PTHR38344">
    <property type="entry name" value="UPF0753 PROTEIN AQ_863"/>
    <property type="match status" value="1"/>
</dbReference>
<comment type="cofactor">
    <cofactor evidence="6">
        <name>Zn(2+)</name>
        <dbReference type="ChEBI" id="CHEBI:29105"/>
    </cofactor>
</comment>
<dbReference type="Proteomes" id="UP000022447">
    <property type="component" value="Unassembled WGS sequence"/>
</dbReference>
<evidence type="ECO:0000256" key="5">
    <source>
        <dbReference type="ARBA" id="ARBA00023136"/>
    </source>
</evidence>
<organism evidence="7 8">
    <name type="scientific">Roseivivax halodurans JCM 10272</name>
    <dbReference type="NCBI Taxonomy" id="1449350"/>
    <lineage>
        <taxon>Bacteria</taxon>
        <taxon>Pseudomonadati</taxon>
        <taxon>Pseudomonadota</taxon>
        <taxon>Alphaproteobacteria</taxon>
        <taxon>Rhodobacterales</taxon>
        <taxon>Roseobacteraceae</taxon>
        <taxon>Roseivivax</taxon>
    </lineage>
</organism>
<evidence type="ECO:0000256" key="2">
    <source>
        <dbReference type="ARBA" id="ARBA00022475"/>
    </source>
</evidence>
<dbReference type="eggNOG" id="COG3002">
    <property type="taxonomic scope" value="Bacteria"/>
</dbReference>
<dbReference type="STRING" id="1449350.OCH239_18795"/>